<protein>
    <submittedName>
        <fullName evidence="1">Phage tail protein</fullName>
    </submittedName>
</protein>
<evidence type="ECO:0000313" key="2">
    <source>
        <dbReference type="Proteomes" id="UP001057561"/>
    </source>
</evidence>
<dbReference type="RefSeq" id="WP_027402339.1">
    <property type="nucleotide sequence ID" value="NZ_CP099464.1"/>
</dbReference>
<accession>A0ABY5LX91</accession>
<keyword evidence="2" id="KW-1185">Reference proteome</keyword>
<dbReference type="InterPro" id="IPR011747">
    <property type="entry name" value="CHP02241"/>
</dbReference>
<dbReference type="NCBIfam" id="TIGR02241">
    <property type="entry name" value="conserved hypothetical phage tail region protein"/>
    <property type="match status" value="1"/>
</dbReference>
<dbReference type="PANTHER" id="PTHR38009:SF1">
    <property type="entry name" value="CONSERVED HYPOTHETICAL PHAGE TAIL PROTEIN"/>
    <property type="match status" value="1"/>
</dbReference>
<reference evidence="1" key="1">
    <citation type="submission" date="2022-06" db="EMBL/GenBank/DDBJ databases">
        <title>Nostosin G and Spiroidesin B from the Cyanobacterium Dolichospermum sp. NIES-1697.</title>
        <authorList>
            <person name="Phan C.-S."/>
            <person name="Mehjabin J.J."/>
            <person name="Anas A.R.J."/>
            <person name="Hayasaka M."/>
            <person name="Onoki R."/>
            <person name="Wang J."/>
            <person name="Umezawa T."/>
            <person name="Washio K."/>
            <person name="Morikawa M."/>
            <person name="Okino T."/>
        </authorList>
    </citation>
    <scope>NUCLEOTIDE SEQUENCE</scope>
    <source>
        <strain evidence="1">NIES-1697</strain>
    </source>
</reference>
<dbReference type="Pfam" id="PF06841">
    <property type="entry name" value="Phage_T4_gp19"/>
    <property type="match status" value="1"/>
</dbReference>
<dbReference type="EMBL" id="CP099464">
    <property type="protein sequence ID" value="UUO14204.1"/>
    <property type="molecule type" value="Genomic_DNA"/>
</dbReference>
<proteinExistence type="predicted"/>
<dbReference type="Proteomes" id="UP001057561">
    <property type="component" value="Chromosome"/>
</dbReference>
<organism evidence="1 2">
    <name type="scientific">Dolichospermum heterosporum TAC447</name>
    <dbReference type="NCBI Taxonomy" id="747523"/>
    <lineage>
        <taxon>Bacteria</taxon>
        <taxon>Bacillati</taxon>
        <taxon>Cyanobacteriota</taxon>
        <taxon>Cyanophyceae</taxon>
        <taxon>Nostocales</taxon>
        <taxon>Aphanizomenonaceae</taxon>
        <taxon>Dolichospermum</taxon>
        <taxon>Dolichospermum heterosporum</taxon>
    </lineage>
</organism>
<dbReference type="PANTHER" id="PTHR38009">
    <property type="entry name" value="CONSERVED HYPOTHETICAL PHAGE TAIL PROTEIN"/>
    <property type="match status" value="1"/>
</dbReference>
<gene>
    <name evidence="1" type="ORF">NG743_19470</name>
</gene>
<sequence>MPAIKDTHDPFNGYNFWVEWDGIVHAGFRECSGLTATRAATTYREGTDKILAQRQLGGLNSFSNISLKRGITDNDELWKWHKQITDGEPMEDNRKNVSIILSDDKGEEKLRWNLEKCWPTMWSGPDFNATSGEVAIESLELVHEGISVD</sequence>
<dbReference type="InterPro" id="IPR010667">
    <property type="entry name" value="Phage_T4_Gp19"/>
</dbReference>
<name>A0ABY5LX91_9CYAN</name>
<evidence type="ECO:0000313" key="1">
    <source>
        <dbReference type="EMBL" id="UUO14204.1"/>
    </source>
</evidence>